<protein>
    <submittedName>
        <fullName evidence="3">DMT family transporter</fullName>
    </submittedName>
</protein>
<feature type="transmembrane region" description="Helical" evidence="1">
    <location>
        <begin position="116"/>
        <end position="135"/>
    </location>
</feature>
<keyword evidence="1" id="KW-0472">Membrane</keyword>
<feature type="domain" description="EamA" evidence="2">
    <location>
        <begin position="141"/>
        <end position="279"/>
    </location>
</feature>
<reference evidence="3" key="1">
    <citation type="submission" date="2022-03" db="EMBL/GenBank/DDBJ databases">
        <authorList>
            <person name="Woo C.Y."/>
        </authorList>
    </citation>
    <scope>NUCLEOTIDE SEQUENCE</scope>
    <source>
        <strain evidence="3">CYS-01</strain>
    </source>
</reference>
<dbReference type="Proteomes" id="UP001165460">
    <property type="component" value="Unassembled WGS sequence"/>
</dbReference>
<proteinExistence type="predicted"/>
<evidence type="ECO:0000259" key="2">
    <source>
        <dbReference type="Pfam" id="PF00892"/>
    </source>
</evidence>
<evidence type="ECO:0000256" key="1">
    <source>
        <dbReference type="SAM" id="Phobius"/>
    </source>
</evidence>
<keyword evidence="1" id="KW-0812">Transmembrane</keyword>
<keyword evidence="4" id="KW-1185">Reference proteome</keyword>
<name>A0ABS9ZTR9_9SPHI</name>
<keyword evidence="1" id="KW-1133">Transmembrane helix</keyword>
<accession>A0ABS9ZTR9</accession>
<evidence type="ECO:0000313" key="3">
    <source>
        <dbReference type="EMBL" id="MCJ0741976.1"/>
    </source>
</evidence>
<feature type="transmembrane region" description="Helical" evidence="1">
    <location>
        <begin position="88"/>
        <end position="109"/>
    </location>
</feature>
<feature type="transmembrane region" description="Helical" evidence="1">
    <location>
        <begin position="63"/>
        <end position="82"/>
    </location>
</feature>
<dbReference type="PANTHER" id="PTHR22911">
    <property type="entry name" value="ACYL-MALONYL CONDENSING ENZYME-RELATED"/>
    <property type="match status" value="1"/>
</dbReference>
<dbReference type="PANTHER" id="PTHR22911:SF79">
    <property type="entry name" value="MOBA-LIKE NTP TRANSFERASE DOMAIN-CONTAINING PROTEIN"/>
    <property type="match status" value="1"/>
</dbReference>
<dbReference type="SUPFAM" id="SSF103481">
    <property type="entry name" value="Multidrug resistance efflux transporter EmrE"/>
    <property type="match status" value="2"/>
</dbReference>
<feature type="transmembrane region" description="Helical" evidence="1">
    <location>
        <begin position="232"/>
        <end position="256"/>
    </location>
</feature>
<feature type="transmembrane region" description="Helical" evidence="1">
    <location>
        <begin position="7"/>
        <end position="26"/>
    </location>
</feature>
<comment type="caution">
    <text evidence="3">The sequence shown here is derived from an EMBL/GenBank/DDBJ whole genome shotgun (WGS) entry which is preliminary data.</text>
</comment>
<gene>
    <name evidence="3" type="ORF">MMF97_04565</name>
</gene>
<feature type="transmembrane region" description="Helical" evidence="1">
    <location>
        <begin position="179"/>
        <end position="195"/>
    </location>
</feature>
<dbReference type="Pfam" id="PF00892">
    <property type="entry name" value="EamA"/>
    <property type="match status" value="2"/>
</dbReference>
<sequence>MKRSYIELHIAVLLAGFTGIFGRLVTLNAVLISWYRMMLAGIILVLLALLSKQKFNISLKKQIQIGAVGAVLAIHWVFFYGSIKYANISVGVVCFALSSFFTAVLDPLLSKRRIAIQEVLLSGISVLGIGLIFGLDSTYRLGIFLGMISSLFSAVYTILNKKLAEQYTGKTIQLYQMTWGFLGFSLLMPLFAFIFKVDRYLPTLKDLFWLLILVVFCTILMYVFILNALKKISAFTVSLSFNLEPLYTIFLAIIIYHENHELSLAFYAGLLLIVLSVALQMLRVWRLQLKSTGN</sequence>
<feature type="transmembrane region" description="Helical" evidence="1">
    <location>
        <begin position="141"/>
        <end position="159"/>
    </location>
</feature>
<feature type="transmembrane region" description="Helical" evidence="1">
    <location>
        <begin position="207"/>
        <end position="225"/>
    </location>
</feature>
<dbReference type="RefSeq" id="WP_243359881.1">
    <property type="nucleotide sequence ID" value="NZ_JALGBH010000001.1"/>
</dbReference>
<feature type="transmembrane region" description="Helical" evidence="1">
    <location>
        <begin position="262"/>
        <end position="282"/>
    </location>
</feature>
<evidence type="ECO:0000313" key="4">
    <source>
        <dbReference type="Proteomes" id="UP001165460"/>
    </source>
</evidence>
<dbReference type="EMBL" id="JALGBH010000001">
    <property type="protein sequence ID" value="MCJ0741976.1"/>
    <property type="molecule type" value="Genomic_DNA"/>
</dbReference>
<feature type="domain" description="EamA" evidence="2">
    <location>
        <begin position="10"/>
        <end position="133"/>
    </location>
</feature>
<feature type="transmembrane region" description="Helical" evidence="1">
    <location>
        <begin position="32"/>
        <end position="51"/>
    </location>
</feature>
<organism evidence="3 4">
    <name type="scientific">Pedobacter montanisoli</name>
    <dbReference type="NCBI Taxonomy" id="2923277"/>
    <lineage>
        <taxon>Bacteria</taxon>
        <taxon>Pseudomonadati</taxon>
        <taxon>Bacteroidota</taxon>
        <taxon>Sphingobacteriia</taxon>
        <taxon>Sphingobacteriales</taxon>
        <taxon>Sphingobacteriaceae</taxon>
        <taxon>Pedobacter</taxon>
    </lineage>
</organism>
<dbReference type="InterPro" id="IPR000620">
    <property type="entry name" value="EamA_dom"/>
</dbReference>
<dbReference type="InterPro" id="IPR037185">
    <property type="entry name" value="EmrE-like"/>
</dbReference>